<dbReference type="EnsemblMetazoa" id="GPAI040675-RA">
    <property type="protein sequence ID" value="GPAI040675-PA"/>
    <property type="gene ID" value="GPAI040675"/>
</dbReference>
<evidence type="ECO:0000313" key="2">
    <source>
        <dbReference type="Proteomes" id="UP000092445"/>
    </source>
</evidence>
<name>A0A1B0AC00_GLOPL</name>
<dbReference type="Proteomes" id="UP000092445">
    <property type="component" value="Unassembled WGS sequence"/>
</dbReference>
<dbReference type="VEuPathDB" id="VectorBase:GPAI040675"/>
<proteinExistence type="predicted"/>
<sequence>MVELVRECVRVEGAEGVIRIFGPPVVGRKLPSPHVIWASNKLNSPKMTSSSDSCVSSRLAIDMRYSQRRHIKRERGTIIAIAAQPPLPLPLPLPSPSLPPPPLPPSPPTIQAFCGFFHVYFIFVFRGSIKDSRRITGLVTSIRYLPFKQHGQELQLPVTNSNYCHQSKPYFPVFFFAASNQTNASHVYHQHKLHTFRKLLYINVMISSRHCLTIIVLIDKQQQKYPAFQFLTVHQLYLNNAMPCIMFADLSFLRSLDSQDSQVFVLG</sequence>
<protein>
    <submittedName>
        <fullName evidence="1">Uncharacterized protein</fullName>
    </submittedName>
</protein>
<evidence type="ECO:0000313" key="1">
    <source>
        <dbReference type="EnsemblMetazoa" id="GPAI040675-PA"/>
    </source>
</evidence>
<reference evidence="1" key="2">
    <citation type="submission" date="2020-05" db="UniProtKB">
        <authorList>
            <consortium name="EnsemblMetazoa"/>
        </authorList>
    </citation>
    <scope>IDENTIFICATION</scope>
    <source>
        <strain evidence="1">IAEA</strain>
    </source>
</reference>
<organism evidence="1 2">
    <name type="scientific">Glossina pallidipes</name>
    <name type="common">Tsetse fly</name>
    <dbReference type="NCBI Taxonomy" id="7398"/>
    <lineage>
        <taxon>Eukaryota</taxon>
        <taxon>Metazoa</taxon>
        <taxon>Ecdysozoa</taxon>
        <taxon>Arthropoda</taxon>
        <taxon>Hexapoda</taxon>
        <taxon>Insecta</taxon>
        <taxon>Pterygota</taxon>
        <taxon>Neoptera</taxon>
        <taxon>Endopterygota</taxon>
        <taxon>Diptera</taxon>
        <taxon>Brachycera</taxon>
        <taxon>Muscomorpha</taxon>
        <taxon>Hippoboscoidea</taxon>
        <taxon>Glossinidae</taxon>
        <taxon>Glossina</taxon>
    </lineage>
</organism>
<dbReference type="AlphaFoldDB" id="A0A1B0AC00"/>
<accession>A0A1B0AC00</accession>
<reference evidence="2" key="1">
    <citation type="submission" date="2014-03" db="EMBL/GenBank/DDBJ databases">
        <authorList>
            <person name="Aksoy S."/>
            <person name="Warren W."/>
            <person name="Wilson R.K."/>
        </authorList>
    </citation>
    <scope>NUCLEOTIDE SEQUENCE [LARGE SCALE GENOMIC DNA]</scope>
    <source>
        <strain evidence="2">IAEA</strain>
    </source>
</reference>
<keyword evidence="2" id="KW-1185">Reference proteome</keyword>